<dbReference type="Pfam" id="PF18602">
    <property type="entry name" value="Rap1a"/>
    <property type="match status" value="1"/>
</dbReference>
<dbReference type="AlphaFoldDB" id="A0A2S6MVZ5"/>
<feature type="domain" description="Rap1a immunity protein" evidence="1">
    <location>
        <begin position="26"/>
        <end position="120"/>
    </location>
</feature>
<reference evidence="2 3" key="1">
    <citation type="journal article" date="2018" name="Arch. Microbiol.">
        <title>New insights into the metabolic potential of the phototrophic purple bacterium Rhodopila globiformis DSM 161(T) from its draft genome sequence and evidence for a vanadium-dependent nitrogenase.</title>
        <authorList>
            <person name="Imhoff J.F."/>
            <person name="Rahn T."/>
            <person name="Kunzel S."/>
            <person name="Neulinger S.C."/>
        </authorList>
    </citation>
    <scope>NUCLEOTIDE SEQUENCE [LARGE SCALE GENOMIC DNA]</scope>
    <source>
        <strain evidence="2 3">DSM 161</strain>
    </source>
</reference>
<dbReference type="RefSeq" id="WP_104522532.1">
    <property type="nucleotide sequence ID" value="NZ_NHRY01000269.1"/>
</dbReference>
<proteinExistence type="predicted"/>
<dbReference type="OrthoDB" id="5516488at2"/>
<evidence type="ECO:0000313" key="3">
    <source>
        <dbReference type="Proteomes" id="UP000239724"/>
    </source>
</evidence>
<gene>
    <name evidence="2" type="ORF">CCS01_29675</name>
</gene>
<keyword evidence="3" id="KW-1185">Reference proteome</keyword>
<accession>A0A2S6MVZ5</accession>
<dbReference type="Proteomes" id="UP000239724">
    <property type="component" value="Unassembled WGS sequence"/>
</dbReference>
<sequence length="121" mass="12873">MSAAALLATAAAQAAPVSRDDFVLGTTANLVTLCSATPTDPLYTAAMNFCHGFAVGTYRAVADEQAASRSKHRMFCPPAQTQTRDQAIASFVQWASARPKTLESSPTDGIVEYLIAQYPCR</sequence>
<protein>
    <recommendedName>
        <fullName evidence="1">Rap1a immunity protein domain-containing protein</fullName>
    </recommendedName>
</protein>
<comment type="caution">
    <text evidence="2">The sequence shown here is derived from an EMBL/GenBank/DDBJ whole genome shotgun (WGS) entry which is preliminary data.</text>
</comment>
<dbReference type="EMBL" id="NHRY01000269">
    <property type="protein sequence ID" value="PPQ26527.1"/>
    <property type="molecule type" value="Genomic_DNA"/>
</dbReference>
<name>A0A2S6MVZ5_RHOGL</name>
<evidence type="ECO:0000313" key="2">
    <source>
        <dbReference type="EMBL" id="PPQ26527.1"/>
    </source>
</evidence>
<evidence type="ECO:0000259" key="1">
    <source>
        <dbReference type="Pfam" id="PF18602"/>
    </source>
</evidence>
<dbReference type="InterPro" id="IPR041238">
    <property type="entry name" value="Rap1a"/>
</dbReference>
<organism evidence="2 3">
    <name type="scientific">Rhodopila globiformis</name>
    <name type="common">Rhodopseudomonas globiformis</name>
    <dbReference type="NCBI Taxonomy" id="1071"/>
    <lineage>
        <taxon>Bacteria</taxon>
        <taxon>Pseudomonadati</taxon>
        <taxon>Pseudomonadota</taxon>
        <taxon>Alphaproteobacteria</taxon>
        <taxon>Acetobacterales</taxon>
        <taxon>Acetobacteraceae</taxon>
        <taxon>Rhodopila</taxon>
    </lineage>
</organism>